<accession>A0ABV8CMX6</accession>
<name>A0ABV8CMX6_9GAMM</name>
<organism evidence="2 3">
    <name type="scientific">Pseudaeromonas sharmana</name>
    <dbReference type="NCBI Taxonomy" id="328412"/>
    <lineage>
        <taxon>Bacteria</taxon>
        <taxon>Pseudomonadati</taxon>
        <taxon>Pseudomonadota</taxon>
        <taxon>Gammaproteobacteria</taxon>
        <taxon>Aeromonadales</taxon>
        <taxon>Aeromonadaceae</taxon>
        <taxon>Pseudaeromonas</taxon>
    </lineage>
</organism>
<evidence type="ECO:0000313" key="3">
    <source>
        <dbReference type="Proteomes" id="UP001595692"/>
    </source>
</evidence>
<dbReference type="InterPro" id="IPR029069">
    <property type="entry name" value="HotDog_dom_sf"/>
</dbReference>
<protein>
    <submittedName>
        <fullName evidence="2">Hydroxymyristoyl-ACP dehydratase</fullName>
    </submittedName>
</protein>
<proteinExistence type="predicted"/>
<reference evidence="3" key="1">
    <citation type="journal article" date="2019" name="Int. J. Syst. Evol. Microbiol.">
        <title>The Global Catalogue of Microorganisms (GCM) 10K type strain sequencing project: providing services to taxonomists for standard genome sequencing and annotation.</title>
        <authorList>
            <consortium name="The Broad Institute Genomics Platform"/>
            <consortium name="The Broad Institute Genome Sequencing Center for Infectious Disease"/>
            <person name="Wu L."/>
            <person name="Ma J."/>
        </authorList>
    </citation>
    <scope>NUCLEOTIDE SEQUENCE [LARGE SCALE GENOMIC DNA]</scope>
    <source>
        <strain evidence="3">CCUG 54939</strain>
    </source>
</reference>
<dbReference type="Gene3D" id="3.10.129.10">
    <property type="entry name" value="Hotdog Thioesterase"/>
    <property type="match status" value="1"/>
</dbReference>
<dbReference type="PIRSF" id="PIRSF030962">
    <property type="entry name" value="Dehydrase_ECs4332_prd"/>
    <property type="match status" value="1"/>
</dbReference>
<dbReference type="InterPro" id="IPR016962">
    <property type="entry name" value="Dehydrase_ECs4332_prd"/>
</dbReference>
<dbReference type="EMBL" id="JBHSAF010000007">
    <property type="protein sequence ID" value="MFC3913561.1"/>
    <property type="molecule type" value="Genomic_DNA"/>
</dbReference>
<evidence type="ECO:0000259" key="1">
    <source>
        <dbReference type="Pfam" id="PF22818"/>
    </source>
</evidence>
<comment type="caution">
    <text evidence="2">The sequence shown here is derived from an EMBL/GenBank/DDBJ whole genome shotgun (WGS) entry which is preliminary data.</text>
</comment>
<sequence length="121" mass="13689">MSPLSAEIRRWPVVAARQSLPDGGLRLRLWLEPDLVWFAGHFPEAPLLPGVAQLHIALHLATTELGLQGEFAGMEVIKFQQPLRPGQHVELDLCWEPTRQRLLFTYRLDEAQASSGRVRLC</sequence>
<dbReference type="Pfam" id="PF22818">
    <property type="entry name" value="ApeI-like"/>
    <property type="match status" value="1"/>
</dbReference>
<keyword evidence="3" id="KW-1185">Reference proteome</keyword>
<dbReference type="InterPro" id="IPR054545">
    <property type="entry name" value="ApeI-like"/>
</dbReference>
<dbReference type="RefSeq" id="WP_377151938.1">
    <property type="nucleotide sequence ID" value="NZ_JBHSAF010000007.1"/>
</dbReference>
<evidence type="ECO:0000313" key="2">
    <source>
        <dbReference type="EMBL" id="MFC3913561.1"/>
    </source>
</evidence>
<dbReference type="Proteomes" id="UP001595692">
    <property type="component" value="Unassembled WGS sequence"/>
</dbReference>
<gene>
    <name evidence="2" type="ORF">ACFOSS_08790</name>
</gene>
<feature type="domain" description="ApeI dehydratase-like" evidence="1">
    <location>
        <begin position="25"/>
        <end position="117"/>
    </location>
</feature>
<dbReference type="SUPFAM" id="SSF54637">
    <property type="entry name" value="Thioesterase/thiol ester dehydrase-isomerase"/>
    <property type="match status" value="1"/>
</dbReference>